<dbReference type="InterPro" id="IPR013328">
    <property type="entry name" value="6PGD_dom2"/>
</dbReference>
<reference evidence="6 7" key="1">
    <citation type="submission" date="2017-05" db="EMBL/GenBank/DDBJ databases">
        <authorList>
            <person name="Varghese N."/>
            <person name="Submissions S."/>
        </authorList>
    </citation>
    <scope>NUCLEOTIDE SEQUENCE [LARGE SCALE GENOMIC DNA]</scope>
    <source>
        <strain evidence="6 7">DSM 19036</strain>
    </source>
</reference>
<dbReference type="Pfam" id="PF14833">
    <property type="entry name" value="NAD_binding_11"/>
    <property type="match status" value="1"/>
</dbReference>
<evidence type="ECO:0000313" key="7">
    <source>
        <dbReference type="Proteomes" id="UP000320300"/>
    </source>
</evidence>
<dbReference type="InterPro" id="IPR036291">
    <property type="entry name" value="NAD(P)-bd_dom_sf"/>
</dbReference>
<dbReference type="PIRSF" id="PIRSF000103">
    <property type="entry name" value="HIBADH"/>
    <property type="match status" value="1"/>
</dbReference>
<dbReference type="InterPro" id="IPR015815">
    <property type="entry name" value="HIBADH-related"/>
</dbReference>
<organism evidence="6 7">
    <name type="scientific">Pedobacter westerhofensis</name>
    <dbReference type="NCBI Taxonomy" id="425512"/>
    <lineage>
        <taxon>Bacteria</taxon>
        <taxon>Pseudomonadati</taxon>
        <taxon>Bacteroidota</taxon>
        <taxon>Sphingobacteriia</taxon>
        <taxon>Sphingobacteriales</taxon>
        <taxon>Sphingobacteriaceae</taxon>
        <taxon>Pedobacter</taxon>
    </lineage>
</organism>
<dbReference type="RefSeq" id="WP_415836130.1">
    <property type="nucleotide sequence ID" value="NZ_CBCSJO010000007.1"/>
</dbReference>
<dbReference type="GO" id="GO:0016491">
    <property type="term" value="F:oxidoreductase activity"/>
    <property type="evidence" value="ECO:0007669"/>
    <property type="project" value="UniProtKB-KW"/>
</dbReference>
<protein>
    <submittedName>
        <fullName evidence="6">3-hydroxyisobutyrate dehydrogenase</fullName>
    </submittedName>
</protein>
<evidence type="ECO:0000256" key="1">
    <source>
        <dbReference type="ARBA" id="ARBA00023002"/>
    </source>
</evidence>
<feature type="domain" description="3-hydroxyisobutyrate dehydrogenase-like NAD-binding" evidence="5">
    <location>
        <begin position="165"/>
        <end position="285"/>
    </location>
</feature>
<dbReference type="EMBL" id="FXTN01000007">
    <property type="protein sequence ID" value="SMO79976.1"/>
    <property type="molecule type" value="Genomic_DNA"/>
</dbReference>
<dbReference type="Proteomes" id="UP000320300">
    <property type="component" value="Unassembled WGS sequence"/>
</dbReference>
<dbReference type="InterPro" id="IPR006115">
    <property type="entry name" value="6PGDH_NADP-bd"/>
</dbReference>
<dbReference type="SUPFAM" id="SSF48179">
    <property type="entry name" value="6-phosphogluconate dehydrogenase C-terminal domain-like"/>
    <property type="match status" value="1"/>
</dbReference>
<keyword evidence="1" id="KW-0560">Oxidoreductase</keyword>
<evidence type="ECO:0000259" key="5">
    <source>
        <dbReference type="Pfam" id="PF14833"/>
    </source>
</evidence>
<gene>
    <name evidence="6" type="ORF">SAMN06265348_107187</name>
</gene>
<evidence type="ECO:0000256" key="3">
    <source>
        <dbReference type="PIRSR" id="PIRSR000103-1"/>
    </source>
</evidence>
<dbReference type="SUPFAM" id="SSF51735">
    <property type="entry name" value="NAD(P)-binding Rossmann-fold domains"/>
    <property type="match status" value="1"/>
</dbReference>
<dbReference type="InterPro" id="IPR029154">
    <property type="entry name" value="HIBADH-like_NADP-bd"/>
</dbReference>
<dbReference type="Gene3D" id="1.10.1040.10">
    <property type="entry name" value="N-(1-d-carboxylethyl)-l-norvaline Dehydrogenase, domain 2"/>
    <property type="match status" value="1"/>
</dbReference>
<dbReference type="PANTHER" id="PTHR43580:SF2">
    <property type="entry name" value="CYTOKINE-LIKE NUCLEAR FACTOR N-PAC"/>
    <property type="match status" value="1"/>
</dbReference>
<evidence type="ECO:0000256" key="2">
    <source>
        <dbReference type="ARBA" id="ARBA00023027"/>
    </source>
</evidence>
<dbReference type="InterPro" id="IPR008927">
    <property type="entry name" value="6-PGluconate_DH-like_C_sf"/>
</dbReference>
<dbReference type="InterPro" id="IPR051265">
    <property type="entry name" value="HIBADH-related_NP60_sf"/>
</dbReference>
<name>A0A521E7Q1_9SPHI</name>
<dbReference type="Pfam" id="PF03446">
    <property type="entry name" value="NAD_binding_2"/>
    <property type="match status" value="1"/>
</dbReference>
<sequence>MKKIAVLGLGKMGYGIASRLLQCGYTVVVWNRSYSKAEELINRGAIWAETPALAASEASFVISMVADDEASSAVWMAEFGAFETLRPDAFVIECSTLSADHVAGISTIAKEKGFRYIDCPVTGLPDAAANGKLTLLVGADAEHLEIVKPVLKDLSENIRYFGAVGTGTAYKLIINLMGAVQIAALAEGLALSDRLGMDREAVIEAIESSAAASPQVIRYTRKMAELTFSEDPLFTTSLRHKDAIYGLKLAESVQSPVPLGKTATLWFKAASDAGSSLDEATVINMINK</sequence>
<dbReference type="GO" id="GO:0050661">
    <property type="term" value="F:NADP binding"/>
    <property type="evidence" value="ECO:0007669"/>
    <property type="project" value="InterPro"/>
</dbReference>
<dbReference type="AlphaFoldDB" id="A0A521E7Q1"/>
<dbReference type="Gene3D" id="3.40.50.720">
    <property type="entry name" value="NAD(P)-binding Rossmann-like Domain"/>
    <property type="match status" value="1"/>
</dbReference>
<evidence type="ECO:0000259" key="4">
    <source>
        <dbReference type="Pfam" id="PF03446"/>
    </source>
</evidence>
<feature type="domain" description="6-phosphogluconate dehydrogenase NADP-binding" evidence="4">
    <location>
        <begin position="3"/>
        <end position="162"/>
    </location>
</feature>
<keyword evidence="7" id="KW-1185">Reference proteome</keyword>
<keyword evidence="2" id="KW-0520">NAD</keyword>
<proteinExistence type="predicted"/>
<accession>A0A521E7Q1</accession>
<dbReference type="GO" id="GO:0051287">
    <property type="term" value="F:NAD binding"/>
    <property type="evidence" value="ECO:0007669"/>
    <property type="project" value="InterPro"/>
</dbReference>
<dbReference type="PANTHER" id="PTHR43580">
    <property type="entry name" value="OXIDOREDUCTASE GLYR1-RELATED"/>
    <property type="match status" value="1"/>
</dbReference>
<feature type="active site" evidence="3">
    <location>
        <position position="171"/>
    </location>
</feature>
<evidence type="ECO:0000313" key="6">
    <source>
        <dbReference type="EMBL" id="SMO79976.1"/>
    </source>
</evidence>